<dbReference type="InterPro" id="IPR007863">
    <property type="entry name" value="Peptidase_M16_C"/>
</dbReference>
<name>A0A1R3VUL2_9GAMM</name>
<accession>A0A1R3VUL2</accession>
<keyword evidence="4" id="KW-1185">Reference proteome</keyword>
<evidence type="ECO:0000313" key="4">
    <source>
        <dbReference type="Proteomes" id="UP000223759"/>
    </source>
</evidence>
<dbReference type="Pfam" id="PF00675">
    <property type="entry name" value="Peptidase_M16"/>
    <property type="match status" value="1"/>
</dbReference>
<dbReference type="EMBL" id="FTPK01000002">
    <property type="protein sequence ID" value="SIT68615.1"/>
    <property type="molecule type" value="Genomic_DNA"/>
</dbReference>
<dbReference type="SUPFAM" id="SSF63411">
    <property type="entry name" value="LuxS/MPP-like metallohydrolase"/>
    <property type="match status" value="2"/>
</dbReference>
<gene>
    <name evidence="3" type="ORF">SAMN05216526_0894</name>
</gene>
<dbReference type="AlphaFoldDB" id="A0A1R3VUL2"/>
<dbReference type="GO" id="GO:0008233">
    <property type="term" value="F:peptidase activity"/>
    <property type="evidence" value="ECO:0007669"/>
    <property type="project" value="UniProtKB-KW"/>
</dbReference>
<dbReference type="PANTHER" id="PTHR11851:SF224">
    <property type="entry name" value="PROCESSING PROTEASE"/>
    <property type="match status" value="1"/>
</dbReference>
<keyword evidence="3" id="KW-0378">Hydrolase</keyword>
<proteinExistence type="predicted"/>
<dbReference type="PANTHER" id="PTHR11851">
    <property type="entry name" value="METALLOPROTEASE"/>
    <property type="match status" value="1"/>
</dbReference>
<dbReference type="Gene3D" id="3.30.830.10">
    <property type="entry name" value="Metalloenzyme, LuxS/M16 peptidase-like"/>
    <property type="match status" value="2"/>
</dbReference>
<dbReference type="RefSeq" id="WP_084178644.1">
    <property type="nucleotide sequence ID" value="NZ_CP023018.1"/>
</dbReference>
<evidence type="ECO:0000259" key="1">
    <source>
        <dbReference type="Pfam" id="PF00675"/>
    </source>
</evidence>
<feature type="domain" description="Peptidase M16 N-terminal" evidence="1">
    <location>
        <begin position="93"/>
        <end position="226"/>
    </location>
</feature>
<dbReference type="InterPro" id="IPR011249">
    <property type="entry name" value="Metalloenz_LuxS/M16"/>
</dbReference>
<dbReference type="InterPro" id="IPR050361">
    <property type="entry name" value="MPP/UQCRC_Complex"/>
</dbReference>
<feature type="domain" description="Peptidase M16 C-terminal" evidence="2">
    <location>
        <begin position="235"/>
        <end position="411"/>
    </location>
</feature>
<sequence>MRNWIAILALPVAIIAGIYFSQQRGAEVAAPVVSEESAQAAVLAETQPADGASPALESQLPEGLVEVAGIQHWTTEQGLKVYFVPADTLPMLDVRLVFNAGAARDGELPGLARMMHGLIGDAAGVWDADAIAERFEGVGANFSADSHRDMGVVSLRSLTEPDWLETALETFVTVIGEARFEERSIERVRRQMQIGLQSLEQNPGALARRALFASLYEGHPYGSPPEGTAESLQAITHDDLQGFYQQYWVNHNAVLIMVGGLDLTQAAAVANRIASALPEGEAAAALPPAPAAPETAQVIEIPFPSEQVHIYMAHPGVSRDDSDMLPLWVANHRLGGGGFTSLLMDEVRSQRGLAYSVHSQFSPMAVQGPFMMVMQTESSQADEAMAVMRQTLEAFIDNGIGQEALAASQQNIIGGFPLRMASNSGILDHVALIGFYDLPLDYFETYTDVVGALTEEEVSTAFAQRINPQRLTTVIVGGSR</sequence>
<organism evidence="3 4">
    <name type="scientific">Ectothiorhodosinus mongolicus</name>
    <dbReference type="NCBI Taxonomy" id="233100"/>
    <lineage>
        <taxon>Bacteria</taxon>
        <taxon>Pseudomonadati</taxon>
        <taxon>Pseudomonadota</taxon>
        <taxon>Gammaproteobacteria</taxon>
        <taxon>Chromatiales</taxon>
        <taxon>Ectothiorhodospiraceae</taxon>
        <taxon>Ectothiorhodosinus</taxon>
    </lineage>
</organism>
<dbReference type="InterPro" id="IPR011765">
    <property type="entry name" value="Pept_M16_N"/>
</dbReference>
<protein>
    <submittedName>
        <fullName evidence="3">Zinc protease</fullName>
    </submittedName>
</protein>
<evidence type="ECO:0000313" key="3">
    <source>
        <dbReference type="EMBL" id="SIT68615.1"/>
    </source>
</evidence>
<evidence type="ECO:0000259" key="2">
    <source>
        <dbReference type="Pfam" id="PF05193"/>
    </source>
</evidence>
<keyword evidence="3" id="KW-0645">Protease</keyword>
<dbReference type="GO" id="GO:0046872">
    <property type="term" value="F:metal ion binding"/>
    <property type="evidence" value="ECO:0007669"/>
    <property type="project" value="InterPro"/>
</dbReference>
<dbReference type="GO" id="GO:0006508">
    <property type="term" value="P:proteolysis"/>
    <property type="evidence" value="ECO:0007669"/>
    <property type="project" value="UniProtKB-KW"/>
</dbReference>
<reference evidence="3 4" key="1">
    <citation type="submission" date="2017-01" db="EMBL/GenBank/DDBJ databases">
        <authorList>
            <person name="Mah S.A."/>
            <person name="Swanson W.J."/>
            <person name="Moy G.W."/>
            <person name="Vacquier V.D."/>
        </authorList>
    </citation>
    <scope>NUCLEOTIDE SEQUENCE [LARGE SCALE GENOMIC DNA]</scope>
    <source>
        <strain evidence="3 4">M9</strain>
    </source>
</reference>
<dbReference type="STRING" id="233100.SAMN05216526_0894"/>
<dbReference type="Pfam" id="PF05193">
    <property type="entry name" value="Peptidase_M16_C"/>
    <property type="match status" value="1"/>
</dbReference>
<dbReference type="Proteomes" id="UP000223759">
    <property type="component" value="Unassembled WGS sequence"/>
</dbReference>